<evidence type="ECO:0000313" key="1">
    <source>
        <dbReference type="EMBL" id="CAB4196485.1"/>
    </source>
</evidence>
<name>A0A6J5RW65_9CAUD</name>
<gene>
    <name evidence="1" type="ORF">UFOVP1290_5</name>
</gene>
<accession>A0A6J5RW65</accession>
<dbReference type="EMBL" id="LR797252">
    <property type="protein sequence ID" value="CAB4196485.1"/>
    <property type="molecule type" value="Genomic_DNA"/>
</dbReference>
<sequence>MPFYTNPILCGTDAVSSLGDGYTINIKWFKAYPSIFANKILYHIYFSTIKEDVFADGVKYISAGDSLDANIIDLTPGQEYFFAVRPVEYNPDVFNPSTDLPLAYDELRFYPTSILRQDITATSLLIPLVDVGGFPNSGIIKVGVELIQYLSVDQFNNNLVLTDISQRGINNTPITIHNVDGYDGYVSWDPTVTLFVVGESLKFDKIFVCQCRFEYSNYQFTNNDGYHQVIKDLLNTDLHAADDSNITFPMYDFAGYHRTDPVQLLNGTCVGSYIGGEQGCIDKYGNVNILRGMSVQDQNLQRQEILLSVTGRDAILIKRVQTGITCACYSPSREYSDDRCPICFGSHFIVGYEQYFNPRSSDGRIKVRPGPTDENTKMYDSGLESEFPLNLWTLAVPTLKTRDVLVLFDQEDNEEFRYEIMAVTRNNTTIGQQGGQHFKVMRIRKFDPAYQIRIFRNTSMFPSKLNTGIGLVAGKIPPHTHEIVINEKITSITQINQVTSVSQGHNHQIVDGVIMPVLSHDHKIIL</sequence>
<reference evidence="1" key="1">
    <citation type="submission" date="2020-05" db="EMBL/GenBank/DDBJ databases">
        <authorList>
            <person name="Chiriac C."/>
            <person name="Salcher M."/>
            <person name="Ghai R."/>
            <person name="Kavagutti S V."/>
        </authorList>
    </citation>
    <scope>NUCLEOTIDE SEQUENCE</scope>
</reference>
<proteinExistence type="predicted"/>
<protein>
    <submittedName>
        <fullName evidence="1">Uncharacterized protein</fullName>
    </submittedName>
</protein>
<organism evidence="1">
    <name type="scientific">uncultured Caudovirales phage</name>
    <dbReference type="NCBI Taxonomy" id="2100421"/>
    <lineage>
        <taxon>Viruses</taxon>
        <taxon>Duplodnaviria</taxon>
        <taxon>Heunggongvirae</taxon>
        <taxon>Uroviricota</taxon>
        <taxon>Caudoviricetes</taxon>
        <taxon>Peduoviridae</taxon>
        <taxon>Maltschvirus</taxon>
        <taxon>Maltschvirus maltsch</taxon>
    </lineage>
</organism>